<evidence type="ECO:0000313" key="1">
    <source>
        <dbReference type="EMBL" id="NDV43650.1"/>
    </source>
</evidence>
<dbReference type="Pfam" id="PF04229">
    <property type="entry name" value="GrpB"/>
    <property type="match status" value="1"/>
</dbReference>
<evidence type="ECO:0008006" key="3">
    <source>
        <dbReference type="Google" id="ProtNLM"/>
    </source>
</evidence>
<dbReference type="InterPro" id="IPR007344">
    <property type="entry name" value="GrpB/CoaE"/>
</dbReference>
<protein>
    <recommendedName>
        <fullName evidence="3">GrpB family protein</fullName>
    </recommendedName>
</protein>
<gene>
    <name evidence="1" type="ORF">GTK07_09975</name>
</gene>
<accession>A0A6I5L3X4</accession>
<dbReference type="RefSeq" id="WP_163635107.1">
    <property type="nucleotide sequence ID" value="NZ_JAAAMI010000004.1"/>
</dbReference>
<comment type="caution">
    <text evidence="1">The sequence shown here is derived from an EMBL/GenBank/DDBJ whole genome shotgun (WGS) entry which is preliminary data.</text>
</comment>
<organism evidence="1 2">
    <name type="scientific">Flagellimonas sediminis</name>
    <dbReference type="NCBI Taxonomy" id="2696468"/>
    <lineage>
        <taxon>Bacteria</taxon>
        <taxon>Pseudomonadati</taxon>
        <taxon>Bacteroidota</taxon>
        <taxon>Flavobacteriia</taxon>
        <taxon>Flavobacteriales</taxon>
        <taxon>Flavobacteriaceae</taxon>
        <taxon>Flagellimonas</taxon>
    </lineage>
</organism>
<dbReference type="Proteomes" id="UP000468707">
    <property type="component" value="Unassembled WGS sequence"/>
</dbReference>
<name>A0A6I5L3X4_9FLAO</name>
<dbReference type="EMBL" id="JAAAMI010000004">
    <property type="protein sequence ID" value="NDV43650.1"/>
    <property type="molecule type" value="Genomic_DNA"/>
</dbReference>
<dbReference type="SUPFAM" id="SSF81301">
    <property type="entry name" value="Nucleotidyltransferase"/>
    <property type="match status" value="1"/>
</dbReference>
<dbReference type="Gene3D" id="3.30.460.10">
    <property type="entry name" value="Beta Polymerase, domain 2"/>
    <property type="match status" value="1"/>
</dbReference>
<evidence type="ECO:0000313" key="2">
    <source>
        <dbReference type="Proteomes" id="UP000468707"/>
    </source>
</evidence>
<sequence>MKKTLFDLTKEDWNTLFPVELVDHDPNWKSIFEAEKHLIFNAIGSDRILRIEHFGSSSIPNIKAKPYIDLLIEIPENLLFDETLIEQFKDLGYTHFKVPAREGIDAYMSFGKGYNLDGVKEQIFHIHMCPKNNIMWEQIQFRDYLIEHQDRAQAYEDLKVGLAAKYRNDRGAYVLGKTEFIQETLKIITLNNQK</sequence>
<keyword evidence="2" id="KW-1185">Reference proteome</keyword>
<dbReference type="InterPro" id="IPR043519">
    <property type="entry name" value="NT_sf"/>
</dbReference>
<dbReference type="AlphaFoldDB" id="A0A6I5L3X4"/>
<reference evidence="1 2" key="1">
    <citation type="submission" date="2020-01" db="EMBL/GenBank/DDBJ databases">
        <title>Muricauda sediminis sp.nov. 40Bstr401.</title>
        <authorList>
            <person name="Xue Z."/>
            <person name="Zhu S."/>
            <person name="Ren N."/>
            <person name="Chen T."/>
            <person name="Chen X."/>
            <person name="Chen J."/>
            <person name="Yang J."/>
        </authorList>
    </citation>
    <scope>NUCLEOTIDE SEQUENCE [LARGE SCALE GENOMIC DNA]</scope>
    <source>
        <strain evidence="1 2">40Bstr401</strain>
    </source>
</reference>
<dbReference type="PANTHER" id="PTHR34822:SF1">
    <property type="entry name" value="GRPB FAMILY PROTEIN"/>
    <property type="match status" value="1"/>
</dbReference>
<dbReference type="PANTHER" id="PTHR34822">
    <property type="entry name" value="GRPB DOMAIN PROTEIN (AFU_ORTHOLOGUE AFUA_1G01530)"/>
    <property type="match status" value="1"/>
</dbReference>
<proteinExistence type="predicted"/>